<name>A0ACC1SAX0_9APHY</name>
<gene>
    <name evidence="1" type="ORF">NM688_g6953</name>
</gene>
<sequence length="491" mass="54489">MLTAAESLTGTEEDEDVALMKAMATCFLEDIAELQSTRKGKSKEGAYSDDQLALEMFAEEASSLLTSARDLEIALGLEKAMRMDESVIQELCIAEERASADREMALALSEGRPPPPRPPTPIPPEADAAAEDLSKAPFTANDEDDSDAENDARGASSSRIMVSGTKVVSATFSAPRSTRSGCKREHHDCVICGERIKGIEFHAPCGHYYDRSCLVDLYGALTRDEQLFPPRCCQQEFDFAIVRGFLPLQLATLYQEKTKEYRTVDRVYCHRPTCSTFLCSKTAHVTAIRCPRCSALTCGSCKAATHAGVPCVIQSDEEILALAEERGWKRCPGCHHLVELSFGCFHMTCRCRYQFCYLCTARWKTCACPQWDENRLLTAAHDQVERRVRDAPAARRAAMPDLNAMVARAMEHLREDHDCQHPSWQYTPGRGRSMYFLSDLFIAALPWLQHYGVLLALGATFLAEIQSQLNVMLILTPVLALKVSALSLSLP</sequence>
<organism evidence="1 2">
    <name type="scientific">Phlebia brevispora</name>
    <dbReference type="NCBI Taxonomy" id="194682"/>
    <lineage>
        <taxon>Eukaryota</taxon>
        <taxon>Fungi</taxon>
        <taxon>Dikarya</taxon>
        <taxon>Basidiomycota</taxon>
        <taxon>Agaricomycotina</taxon>
        <taxon>Agaricomycetes</taxon>
        <taxon>Polyporales</taxon>
        <taxon>Meruliaceae</taxon>
        <taxon>Phlebia</taxon>
    </lineage>
</organism>
<accession>A0ACC1SAX0</accession>
<evidence type="ECO:0000313" key="2">
    <source>
        <dbReference type="Proteomes" id="UP001148662"/>
    </source>
</evidence>
<comment type="caution">
    <text evidence="1">The sequence shown here is derived from an EMBL/GenBank/DDBJ whole genome shotgun (WGS) entry which is preliminary data.</text>
</comment>
<protein>
    <submittedName>
        <fullName evidence="1">Uncharacterized protein</fullName>
    </submittedName>
</protein>
<proteinExistence type="predicted"/>
<reference evidence="1" key="1">
    <citation type="submission" date="2022-07" db="EMBL/GenBank/DDBJ databases">
        <title>Genome Sequence of Phlebia brevispora.</title>
        <authorList>
            <person name="Buettner E."/>
        </authorList>
    </citation>
    <scope>NUCLEOTIDE SEQUENCE</scope>
    <source>
        <strain evidence="1">MPL23</strain>
    </source>
</reference>
<dbReference type="EMBL" id="JANHOG010001528">
    <property type="protein sequence ID" value="KAJ3535609.1"/>
    <property type="molecule type" value="Genomic_DNA"/>
</dbReference>
<evidence type="ECO:0000313" key="1">
    <source>
        <dbReference type="EMBL" id="KAJ3535609.1"/>
    </source>
</evidence>
<keyword evidence="2" id="KW-1185">Reference proteome</keyword>
<dbReference type="Proteomes" id="UP001148662">
    <property type="component" value="Unassembled WGS sequence"/>
</dbReference>